<dbReference type="EMBL" id="AWGJ01000012">
    <property type="protein sequence ID" value="ODN73852.1"/>
    <property type="molecule type" value="Genomic_DNA"/>
</dbReference>
<organism evidence="1 2">
    <name type="scientific">Cryptococcus amylolentus CBS 6039</name>
    <dbReference type="NCBI Taxonomy" id="1295533"/>
    <lineage>
        <taxon>Eukaryota</taxon>
        <taxon>Fungi</taxon>
        <taxon>Dikarya</taxon>
        <taxon>Basidiomycota</taxon>
        <taxon>Agaricomycotina</taxon>
        <taxon>Tremellomycetes</taxon>
        <taxon>Tremellales</taxon>
        <taxon>Cryptococcaceae</taxon>
        <taxon>Cryptococcus</taxon>
    </lineage>
</organism>
<dbReference type="Proteomes" id="UP000094065">
    <property type="component" value="Unassembled WGS sequence"/>
</dbReference>
<dbReference type="AlphaFoldDB" id="A0A1E3HBY9"/>
<sequence>MTAGHKSKQSKRIFFHKTLLLFATLKSHPVDMGYTILLQWSFSIPAGRPTTLADIVSARVLEIYGHSTPTRSAIQFRTYRAQFPSSDIDSTQVSRYLTVISPIQPPVPSSQAKSRDVNPVDDTAFLFMDDKSAGGTTALEAPGDTAVNESSKSKQRFKCIAVRPVSHVPPMLQSLLSPFVLGLTKAARTTASQTSSTPVPTPLPGSTSAVTSFTFPSLPSSSPSVILRLHILPQTAGSIFLEGEHIGPSHGKTVEEIKNEVRAFLNQCVLEDMGEKKWKDCHEGTETRGLEGVERAKRTMSSLAQMLRQGSFI</sequence>
<comment type="caution">
    <text evidence="1">The sequence shown here is derived from an EMBL/GenBank/DDBJ whole genome shotgun (WGS) entry which is preliminary data.</text>
</comment>
<dbReference type="GeneID" id="30158684"/>
<protein>
    <submittedName>
        <fullName evidence="1">Uncharacterized protein</fullName>
    </submittedName>
</protein>
<name>A0A1E3HBY9_9TREE</name>
<gene>
    <name evidence="1" type="ORF">L202_07375</name>
</gene>
<evidence type="ECO:0000313" key="2">
    <source>
        <dbReference type="Proteomes" id="UP000094065"/>
    </source>
</evidence>
<accession>A0A1E3HBY9</accession>
<reference evidence="1 2" key="1">
    <citation type="submission" date="2016-06" db="EMBL/GenBank/DDBJ databases">
        <title>Evolution of pathogenesis and genome organization in the Tremellales.</title>
        <authorList>
            <person name="Cuomo C."/>
            <person name="Litvintseva A."/>
            <person name="Heitman J."/>
            <person name="Chen Y."/>
            <person name="Sun S."/>
            <person name="Springer D."/>
            <person name="Dromer F."/>
            <person name="Young S."/>
            <person name="Zeng Q."/>
            <person name="Chapman S."/>
            <person name="Gujja S."/>
            <person name="Saif S."/>
            <person name="Birren B."/>
        </authorList>
    </citation>
    <scope>NUCLEOTIDE SEQUENCE [LARGE SCALE GENOMIC DNA]</scope>
    <source>
        <strain evidence="1 2">CBS 6039</strain>
    </source>
</reference>
<proteinExistence type="predicted"/>
<evidence type="ECO:0000313" key="1">
    <source>
        <dbReference type="EMBL" id="ODN73852.1"/>
    </source>
</evidence>
<dbReference type="RefSeq" id="XP_018989714.1">
    <property type="nucleotide sequence ID" value="XM_019142071.1"/>
</dbReference>
<keyword evidence="2" id="KW-1185">Reference proteome</keyword>
<dbReference type="OrthoDB" id="2565062at2759"/>